<gene>
    <name evidence="1" type="ORF">SAMN05192580_3329</name>
</gene>
<accession>A0A1I6M264</accession>
<reference evidence="1 2" key="1">
    <citation type="submission" date="2016-10" db="EMBL/GenBank/DDBJ databases">
        <authorList>
            <person name="de Groot N.N."/>
        </authorList>
    </citation>
    <scope>NUCLEOTIDE SEQUENCE [LARGE SCALE GENOMIC DNA]</scope>
    <source>
        <strain evidence="1 2">S5-249</strain>
    </source>
</reference>
<dbReference type="EMBL" id="FOZG01000003">
    <property type="protein sequence ID" value="SFS09800.1"/>
    <property type="molecule type" value="Genomic_DNA"/>
</dbReference>
<evidence type="ECO:0000313" key="2">
    <source>
        <dbReference type="Proteomes" id="UP000198824"/>
    </source>
</evidence>
<name>A0A1I6M264_9SPHN</name>
<evidence type="ECO:0000313" key="1">
    <source>
        <dbReference type="EMBL" id="SFS09800.1"/>
    </source>
</evidence>
<protein>
    <submittedName>
        <fullName evidence="1">Uncharacterized protein</fullName>
    </submittedName>
</protein>
<organism evidence="1 2">
    <name type="scientific">Sphingomonas jatrophae</name>
    <dbReference type="NCBI Taxonomy" id="1166337"/>
    <lineage>
        <taxon>Bacteria</taxon>
        <taxon>Pseudomonadati</taxon>
        <taxon>Pseudomonadota</taxon>
        <taxon>Alphaproteobacteria</taxon>
        <taxon>Sphingomonadales</taxon>
        <taxon>Sphingomonadaceae</taxon>
        <taxon>Sphingomonas</taxon>
    </lineage>
</organism>
<dbReference type="AlphaFoldDB" id="A0A1I6M264"/>
<dbReference type="STRING" id="1166337.SAMN05192580_3329"/>
<proteinExistence type="predicted"/>
<sequence>MKPVQVGSHRFEVPDEHVLPASGPGALSAVLNPQAPLQEQTSILVQAVADVCNPGTPPVIDQLPRACAVARGQAEQPQPGRLTRKLRFPDDPTQYDYHGEDGGVAVSCSGDTPGAGSCGAIYAWRDLIWSARFREADVPRLEEIRADVARKLDQWSVKEGARG</sequence>
<dbReference type="Proteomes" id="UP000198824">
    <property type="component" value="Unassembled WGS sequence"/>
</dbReference>
<keyword evidence="2" id="KW-1185">Reference proteome</keyword>